<keyword evidence="1 7" id="KW-0444">Lipid biosynthesis</keyword>
<dbReference type="InterPro" id="IPR007691">
    <property type="entry name" value="LpxD"/>
</dbReference>
<evidence type="ECO:0000256" key="7">
    <source>
        <dbReference type="HAMAP-Rule" id="MF_00523"/>
    </source>
</evidence>
<dbReference type="HAMAP" id="MF_00523">
    <property type="entry name" value="LpxD"/>
    <property type="match status" value="1"/>
</dbReference>
<comment type="subunit">
    <text evidence="7">Homotrimer.</text>
</comment>
<dbReference type="InterPro" id="IPR020573">
    <property type="entry name" value="UDP_GlcNAc_AcTrfase_non-rep"/>
</dbReference>
<dbReference type="EC" id="2.3.1.191" evidence="7"/>
<dbReference type="NCBIfam" id="TIGR01853">
    <property type="entry name" value="lipid_A_lpxD"/>
    <property type="match status" value="1"/>
</dbReference>
<keyword evidence="5 7" id="KW-0443">Lipid metabolism</keyword>
<dbReference type="Gene3D" id="2.160.10.10">
    <property type="entry name" value="Hexapeptide repeat proteins"/>
    <property type="match status" value="1"/>
</dbReference>
<evidence type="ECO:0000256" key="3">
    <source>
        <dbReference type="ARBA" id="ARBA00022679"/>
    </source>
</evidence>
<keyword evidence="6 7" id="KW-0012">Acyltransferase</keyword>
<dbReference type="InterPro" id="IPR011004">
    <property type="entry name" value="Trimer_LpxA-like_sf"/>
</dbReference>
<dbReference type="CDD" id="cd03352">
    <property type="entry name" value="LbH_LpxD"/>
    <property type="match status" value="1"/>
</dbReference>
<dbReference type="Gene3D" id="3.40.1390.10">
    <property type="entry name" value="MurE/MurF, N-terminal domain"/>
    <property type="match status" value="1"/>
</dbReference>
<feature type="active site" description="Proton acceptor" evidence="7">
    <location>
        <position position="238"/>
    </location>
</feature>
<dbReference type="PANTHER" id="PTHR43378:SF2">
    <property type="entry name" value="UDP-3-O-ACYLGLUCOSAMINE N-ACYLTRANSFERASE 1, MITOCHONDRIAL-RELATED"/>
    <property type="match status" value="1"/>
</dbReference>
<dbReference type="Proteomes" id="UP000654401">
    <property type="component" value="Unassembled WGS sequence"/>
</dbReference>
<dbReference type="GO" id="GO:0016020">
    <property type="term" value="C:membrane"/>
    <property type="evidence" value="ECO:0007669"/>
    <property type="project" value="GOC"/>
</dbReference>
<proteinExistence type="inferred from homology"/>
<dbReference type="Pfam" id="PF00132">
    <property type="entry name" value="Hexapep"/>
    <property type="match status" value="2"/>
</dbReference>
<comment type="function">
    <text evidence="7">Catalyzes the N-acylation of UDP-3-O-acylglucosamine using 3-hydroxyacyl-ACP as the acyl donor. Is involved in the biosynthesis of lipid A, a phosphorylated glycolipid that anchors the lipopolysaccharide to the outer membrane of the cell.</text>
</comment>
<organism evidence="9 10">
    <name type="scientific">Candidatus Thiopontia autotrophica</name>
    <dbReference type="NCBI Taxonomy" id="2841688"/>
    <lineage>
        <taxon>Bacteria</taxon>
        <taxon>Pseudomonadati</taxon>
        <taxon>Pseudomonadota</taxon>
        <taxon>Gammaproteobacteria</taxon>
        <taxon>Candidatus Thiopontia</taxon>
    </lineage>
</organism>
<protein>
    <recommendedName>
        <fullName evidence="7">UDP-3-O-acylglucosamine N-acyltransferase</fullName>
        <ecNumber evidence="7">2.3.1.191</ecNumber>
    </recommendedName>
</protein>
<dbReference type="Pfam" id="PF04613">
    <property type="entry name" value="LpxD"/>
    <property type="match status" value="1"/>
</dbReference>
<reference evidence="9 10" key="1">
    <citation type="submission" date="2020-08" db="EMBL/GenBank/DDBJ databases">
        <title>Bridging the membrane lipid divide: bacteria of the FCB group superphylum have the potential to synthesize archaeal ether lipids.</title>
        <authorList>
            <person name="Villanueva L."/>
            <person name="Von Meijenfeldt F.A.B."/>
            <person name="Westbye A.B."/>
            <person name="Yadav S."/>
            <person name="Hopmans E.C."/>
            <person name="Dutilh B.E."/>
            <person name="Sinninghe Damste J.S."/>
        </authorList>
    </citation>
    <scope>NUCLEOTIDE SEQUENCE [LARGE SCALE GENOMIC DNA]</scope>
    <source>
        <strain evidence="9">NIOZ-UU100</strain>
    </source>
</reference>
<accession>A0A8J6P0W1</accession>
<dbReference type="UniPathway" id="UPA00973"/>
<gene>
    <name evidence="7 9" type="primary">lpxD</name>
    <name evidence="9" type="ORF">H8D24_06760</name>
</gene>
<comment type="pathway">
    <text evidence="7">Bacterial outer membrane biogenesis; LPS lipid A biosynthesis.</text>
</comment>
<name>A0A8J6P0W1_9GAMM</name>
<dbReference type="AlphaFoldDB" id="A0A8J6P0W1"/>
<comment type="similarity">
    <text evidence="7">Belongs to the transferase hexapeptide repeat family. LpxD subfamily.</text>
</comment>
<comment type="catalytic activity">
    <reaction evidence="7">
        <text>a UDP-3-O-[(3R)-3-hydroxyacyl]-alpha-D-glucosamine + a (3R)-hydroxyacyl-[ACP] = a UDP-2-N,3-O-bis[(3R)-3-hydroxyacyl]-alpha-D-glucosamine + holo-[ACP] + H(+)</text>
        <dbReference type="Rhea" id="RHEA:53836"/>
        <dbReference type="Rhea" id="RHEA-COMP:9685"/>
        <dbReference type="Rhea" id="RHEA-COMP:9945"/>
        <dbReference type="ChEBI" id="CHEBI:15378"/>
        <dbReference type="ChEBI" id="CHEBI:64479"/>
        <dbReference type="ChEBI" id="CHEBI:78827"/>
        <dbReference type="ChEBI" id="CHEBI:137740"/>
        <dbReference type="ChEBI" id="CHEBI:137748"/>
        <dbReference type="EC" id="2.3.1.191"/>
    </reaction>
</comment>
<dbReference type="EMBL" id="JACNFK010000034">
    <property type="protein sequence ID" value="MBC8520088.1"/>
    <property type="molecule type" value="Genomic_DNA"/>
</dbReference>
<dbReference type="NCBIfam" id="NF002060">
    <property type="entry name" value="PRK00892.1"/>
    <property type="match status" value="1"/>
</dbReference>
<keyword evidence="3 7" id="KW-0808">Transferase</keyword>
<evidence type="ECO:0000259" key="8">
    <source>
        <dbReference type="Pfam" id="PF04613"/>
    </source>
</evidence>
<comment type="caution">
    <text evidence="9">The sequence shown here is derived from an EMBL/GenBank/DDBJ whole genome shotgun (WGS) entry which is preliminary data.</text>
</comment>
<evidence type="ECO:0000256" key="6">
    <source>
        <dbReference type="ARBA" id="ARBA00023315"/>
    </source>
</evidence>
<dbReference type="GO" id="GO:0016410">
    <property type="term" value="F:N-acyltransferase activity"/>
    <property type="evidence" value="ECO:0007669"/>
    <property type="project" value="InterPro"/>
</dbReference>
<evidence type="ECO:0000256" key="4">
    <source>
        <dbReference type="ARBA" id="ARBA00022737"/>
    </source>
</evidence>
<feature type="domain" description="UDP-3-O-[3-hydroxymyristoyl] glucosamine N-acyltransferase non-repeat region" evidence="8">
    <location>
        <begin position="23"/>
        <end position="87"/>
    </location>
</feature>
<evidence type="ECO:0000256" key="1">
    <source>
        <dbReference type="ARBA" id="ARBA00022516"/>
    </source>
</evidence>
<dbReference type="SUPFAM" id="SSF51161">
    <property type="entry name" value="Trimeric LpxA-like enzymes"/>
    <property type="match status" value="1"/>
</dbReference>
<evidence type="ECO:0000256" key="2">
    <source>
        <dbReference type="ARBA" id="ARBA00022556"/>
    </source>
</evidence>
<dbReference type="PANTHER" id="PTHR43378">
    <property type="entry name" value="UDP-3-O-ACYLGLUCOSAMINE N-ACYLTRANSFERASE"/>
    <property type="match status" value="1"/>
</dbReference>
<evidence type="ECO:0000313" key="9">
    <source>
        <dbReference type="EMBL" id="MBC8520088.1"/>
    </source>
</evidence>
<sequence length="352" mass="37293">MGTTLGEIAELINAELVGDSACVVEEIAALEGATSNQISFLSSDKFLSQLQSTEAAAVILHQDRRDQFDGNRLLMDDPYLGYAKVASILNPYIFKEQGRSPSATIHETASIAEGGWIGPQCVVMEQVEVGESVFVGAGSVIEEGCTIGRGSRLMANVSLMAGTVVGEDCIIHPGAVLGSDGFGFANEDGRWVKIPQLGRVIVGDGVEIGANSTIDRGALEDTVIESGVKIDNLVHIAHNVRVGENSAMAAMVGIAGSTVIGAGCTFGGQAGVVGHLEIVDGTHCTARTLITKSINTPGLYSSATPADPNRKWRRNVVQFRKLDESIRELRGLAPRLSDMEEKIELMEKGKEK</sequence>
<dbReference type="GO" id="GO:0103118">
    <property type="term" value="F:UDP-3-O-[(3R)-3-hydroxyacyl]-glucosamine N-acyltransferase activity"/>
    <property type="evidence" value="ECO:0007669"/>
    <property type="project" value="UniProtKB-EC"/>
</dbReference>
<evidence type="ECO:0000313" key="10">
    <source>
        <dbReference type="Proteomes" id="UP000654401"/>
    </source>
</evidence>
<dbReference type="InterPro" id="IPR001451">
    <property type="entry name" value="Hexapep"/>
</dbReference>
<dbReference type="GO" id="GO:0009245">
    <property type="term" value="P:lipid A biosynthetic process"/>
    <property type="evidence" value="ECO:0007669"/>
    <property type="project" value="UniProtKB-UniRule"/>
</dbReference>
<keyword evidence="2 7" id="KW-0441">Lipid A biosynthesis</keyword>
<evidence type="ECO:0000256" key="5">
    <source>
        <dbReference type="ARBA" id="ARBA00023098"/>
    </source>
</evidence>
<keyword evidence="4 7" id="KW-0677">Repeat</keyword>